<accession>A0ABQ1MY50</accession>
<proteinExistence type="predicted"/>
<organism evidence="2 3">
    <name type="scientific">Parapedobacter defluvii</name>
    <dbReference type="NCBI Taxonomy" id="2045106"/>
    <lineage>
        <taxon>Bacteria</taxon>
        <taxon>Pseudomonadati</taxon>
        <taxon>Bacteroidota</taxon>
        <taxon>Sphingobacteriia</taxon>
        <taxon>Sphingobacteriales</taxon>
        <taxon>Sphingobacteriaceae</taxon>
        <taxon>Parapedobacter</taxon>
    </lineage>
</organism>
<evidence type="ECO:0000313" key="2">
    <source>
        <dbReference type="EMBL" id="GGC49311.1"/>
    </source>
</evidence>
<evidence type="ECO:0000256" key="1">
    <source>
        <dbReference type="SAM" id="SignalP"/>
    </source>
</evidence>
<sequence>MKACCIFVFCLLLFCQSAFAQKNDTLDFYADIKKQDATEFVLVSNQSIGFLGNDYQRFYIHFTSVQKSEKNSYQYLIKGKTKVKNNIYIFTGTLTIKTAITVRVQDDPEIPQNIRAGKFTASINLQEDKEQYGSGKITGTLSKGFILMDGKMADDQLLYYGDMPYEGNYFEGQWTSNKTGKSKPCLWHNGGGWTKPQDLFRLGDDGDVYINLHYLKNGWENYVTAWHSAQLGVDDENRIREAQAKEQEKWWK</sequence>
<evidence type="ECO:0000313" key="3">
    <source>
        <dbReference type="Proteomes" id="UP000597338"/>
    </source>
</evidence>
<gene>
    <name evidence="2" type="ORF">GCM10011386_47010</name>
</gene>
<name>A0ABQ1MY50_9SPHI</name>
<feature type="signal peptide" evidence="1">
    <location>
        <begin position="1"/>
        <end position="20"/>
    </location>
</feature>
<keyword evidence="3" id="KW-1185">Reference proteome</keyword>
<reference evidence="3" key="1">
    <citation type="journal article" date="2019" name="Int. J. Syst. Evol. Microbiol.">
        <title>The Global Catalogue of Microorganisms (GCM) 10K type strain sequencing project: providing services to taxonomists for standard genome sequencing and annotation.</title>
        <authorList>
            <consortium name="The Broad Institute Genomics Platform"/>
            <consortium name="The Broad Institute Genome Sequencing Center for Infectious Disease"/>
            <person name="Wu L."/>
            <person name="Ma J."/>
        </authorList>
    </citation>
    <scope>NUCLEOTIDE SEQUENCE [LARGE SCALE GENOMIC DNA]</scope>
    <source>
        <strain evidence="3">CGMCC 1.15342</strain>
    </source>
</reference>
<dbReference type="EMBL" id="BMIK01000033">
    <property type="protein sequence ID" value="GGC49311.1"/>
    <property type="molecule type" value="Genomic_DNA"/>
</dbReference>
<keyword evidence="1" id="KW-0732">Signal</keyword>
<dbReference type="Proteomes" id="UP000597338">
    <property type="component" value="Unassembled WGS sequence"/>
</dbReference>
<protein>
    <submittedName>
        <fullName evidence="2">Uncharacterized protein</fullName>
    </submittedName>
</protein>
<comment type="caution">
    <text evidence="2">The sequence shown here is derived from an EMBL/GenBank/DDBJ whole genome shotgun (WGS) entry which is preliminary data.</text>
</comment>
<feature type="chain" id="PRO_5046813806" evidence="1">
    <location>
        <begin position="21"/>
        <end position="252"/>
    </location>
</feature>